<keyword evidence="1" id="KW-0472">Membrane</keyword>
<dbReference type="EMBL" id="UYRU01095912">
    <property type="protein sequence ID" value="VDN39568.1"/>
    <property type="molecule type" value="Genomic_DNA"/>
</dbReference>
<proteinExistence type="predicted"/>
<dbReference type="AlphaFoldDB" id="A0A3P7NUD9"/>
<dbReference type="OrthoDB" id="247542at2759"/>
<evidence type="ECO:0000313" key="3">
    <source>
        <dbReference type="Proteomes" id="UP000281553"/>
    </source>
</evidence>
<keyword evidence="1" id="KW-1133">Transmembrane helix</keyword>
<keyword evidence="1" id="KW-0812">Transmembrane</keyword>
<reference evidence="2 3" key="1">
    <citation type="submission" date="2018-11" db="EMBL/GenBank/DDBJ databases">
        <authorList>
            <consortium name="Pathogen Informatics"/>
        </authorList>
    </citation>
    <scope>NUCLEOTIDE SEQUENCE [LARGE SCALE GENOMIC DNA]</scope>
</reference>
<evidence type="ECO:0000313" key="2">
    <source>
        <dbReference type="EMBL" id="VDN39568.1"/>
    </source>
</evidence>
<protein>
    <submittedName>
        <fullName evidence="2">Uncharacterized protein</fullName>
    </submittedName>
</protein>
<sequence>MCISMPWDLSECTKSLESGLNWLLFNRQLTSSLLKIVKRNADMLSGKYDVPKILRVSLGYFPLCVVYLAVMPVQNNMY</sequence>
<dbReference type="Proteomes" id="UP000281553">
    <property type="component" value="Unassembled WGS sequence"/>
</dbReference>
<organism evidence="2 3">
    <name type="scientific">Dibothriocephalus latus</name>
    <name type="common">Fish tapeworm</name>
    <name type="synonym">Diphyllobothrium latum</name>
    <dbReference type="NCBI Taxonomy" id="60516"/>
    <lineage>
        <taxon>Eukaryota</taxon>
        <taxon>Metazoa</taxon>
        <taxon>Spiralia</taxon>
        <taxon>Lophotrochozoa</taxon>
        <taxon>Platyhelminthes</taxon>
        <taxon>Cestoda</taxon>
        <taxon>Eucestoda</taxon>
        <taxon>Diphyllobothriidea</taxon>
        <taxon>Diphyllobothriidae</taxon>
        <taxon>Dibothriocephalus</taxon>
    </lineage>
</organism>
<name>A0A3P7NUD9_DIBLA</name>
<gene>
    <name evidence="2" type="ORF">DILT_LOCUS17933</name>
</gene>
<accession>A0A3P7NUD9</accession>
<evidence type="ECO:0000256" key="1">
    <source>
        <dbReference type="SAM" id="Phobius"/>
    </source>
</evidence>
<feature type="transmembrane region" description="Helical" evidence="1">
    <location>
        <begin position="53"/>
        <end position="73"/>
    </location>
</feature>
<keyword evidence="3" id="KW-1185">Reference proteome</keyword>